<evidence type="ECO:0000256" key="1">
    <source>
        <dbReference type="SAM" id="Phobius"/>
    </source>
</evidence>
<dbReference type="AlphaFoldDB" id="A0A813I0A8"/>
<keyword evidence="1" id="KW-1133">Transmembrane helix</keyword>
<reference evidence="2" key="1">
    <citation type="submission" date="2021-02" db="EMBL/GenBank/DDBJ databases">
        <authorList>
            <person name="Dougan E. K."/>
            <person name="Rhodes N."/>
            <person name="Thang M."/>
            <person name="Chan C."/>
        </authorList>
    </citation>
    <scope>NUCLEOTIDE SEQUENCE</scope>
</reference>
<dbReference type="EMBL" id="CAJNNW010003028">
    <property type="protein sequence ID" value="CAE8644931.1"/>
    <property type="molecule type" value="Genomic_DNA"/>
</dbReference>
<organism evidence="2 3">
    <name type="scientific">Polarella glacialis</name>
    <name type="common">Dinoflagellate</name>
    <dbReference type="NCBI Taxonomy" id="89957"/>
    <lineage>
        <taxon>Eukaryota</taxon>
        <taxon>Sar</taxon>
        <taxon>Alveolata</taxon>
        <taxon>Dinophyceae</taxon>
        <taxon>Suessiales</taxon>
        <taxon>Suessiaceae</taxon>
        <taxon>Polarella</taxon>
    </lineage>
</organism>
<keyword evidence="1" id="KW-0812">Transmembrane</keyword>
<dbReference type="Proteomes" id="UP000626109">
    <property type="component" value="Unassembled WGS sequence"/>
</dbReference>
<feature type="transmembrane region" description="Helical" evidence="1">
    <location>
        <begin position="20"/>
        <end position="43"/>
    </location>
</feature>
<accession>A0A813I0A8</accession>
<name>A0A813I0A8_POLGL</name>
<keyword evidence="1" id="KW-0472">Membrane</keyword>
<protein>
    <submittedName>
        <fullName evidence="2">Uncharacterized protein</fullName>
    </submittedName>
</protein>
<proteinExistence type="predicted"/>
<gene>
    <name evidence="2" type="ORF">PGLA2088_LOCUS3479</name>
</gene>
<evidence type="ECO:0000313" key="2">
    <source>
        <dbReference type="EMBL" id="CAE8644931.1"/>
    </source>
</evidence>
<evidence type="ECO:0000313" key="3">
    <source>
        <dbReference type="Proteomes" id="UP000626109"/>
    </source>
</evidence>
<comment type="caution">
    <text evidence="2">The sequence shown here is derived from an EMBL/GenBank/DDBJ whole genome shotgun (WGS) entry which is preliminary data.</text>
</comment>
<sequence>MAAVVTGAWPVAVGHTRWHVLVVVVVVAVVSVDVVVVVVVVVVRTVSMLWSRPPQKQCPCGGTCTRPASDKKGHHQAETLDFLKTFTGWPDPEHIS</sequence>